<dbReference type="Proteomes" id="UP001373714">
    <property type="component" value="Unassembled WGS sequence"/>
</dbReference>
<evidence type="ECO:0000256" key="1">
    <source>
        <dbReference type="SAM" id="SignalP"/>
    </source>
</evidence>
<sequence length="285" mass="31553">MRGYSKPMLWKASALAILFLFQGGQAGVVPVVEEDLGGYLKLVKRVNDNGRPVVHLDLHERWHEDEIGQILKKRQNQAVYNDETAVMLLPEPSQEEKDLFGQSFDTSCVRQNNQIATVEELSGVALSVLSTSGSYEIDGWSNPGMIALGNTISDPKKYQSEVPIHCLGGAGKTSIVLGPEKPDSEFKYGVSFSRALVARLLNTMIYRCQYNTRNAVVPFSLSPKAKHLEFVQIQTAEKNCEDWVNPLCKSTDDESKAECLVAKNVLGIPWSQTKPTPTKPSKAKK</sequence>
<dbReference type="AlphaFoldDB" id="A0AAV9U043"/>
<dbReference type="EMBL" id="JAVHNS010000018">
    <property type="protein sequence ID" value="KAK6331419.1"/>
    <property type="molecule type" value="Genomic_DNA"/>
</dbReference>
<gene>
    <name evidence="2" type="ORF">TWF730_004500</name>
</gene>
<keyword evidence="1" id="KW-0732">Signal</keyword>
<organism evidence="2 3">
    <name type="scientific">Orbilia blumenaviensis</name>
    <dbReference type="NCBI Taxonomy" id="1796055"/>
    <lineage>
        <taxon>Eukaryota</taxon>
        <taxon>Fungi</taxon>
        <taxon>Dikarya</taxon>
        <taxon>Ascomycota</taxon>
        <taxon>Pezizomycotina</taxon>
        <taxon>Orbiliomycetes</taxon>
        <taxon>Orbiliales</taxon>
        <taxon>Orbiliaceae</taxon>
        <taxon>Orbilia</taxon>
    </lineage>
</organism>
<protein>
    <submittedName>
        <fullName evidence="2">Uncharacterized protein</fullName>
    </submittedName>
</protein>
<evidence type="ECO:0000313" key="2">
    <source>
        <dbReference type="EMBL" id="KAK6331419.1"/>
    </source>
</evidence>
<reference evidence="2 3" key="1">
    <citation type="submission" date="2019-10" db="EMBL/GenBank/DDBJ databases">
        <authorList>
            <person name="Palmer J.M."/>
        </authorList>
    </citation>
    <scope>NUCLEOTIDE SEQUENCE [LARGE SCALE GENOMIC DNA]</scope>
    <source>
        <strain evidence="2 3">TWF730</strain>
    </source>
</reference>
<feature type="signal peptide" evidence="1">
    <location>
        <begin position="1"/>
        <end position="26"/>
    </location>
</feature>
<name>A0AAV9U043_9PEZI</name>
<comment type="caution">
    <text evidence="2">The sequence shown here is derived from an EMBL/GenBank/DDBJ whole genome shotgun (WGS) entry which is preliminary data.</text>
</comment>
<evidence type="ECO:0000313" key="3">
    <source>
        <dbReference type="Proteomes" id="UP001373714"/>
    </source>
</evidence>
<feature type="chain" id="PRO_5043821701" evidence="1">
    <location>
        <begin position="27"/>
        <end position="285"/>
    </location>
</feature>
<keyword evidence="3" id="KW-1185">Reference proteome</keyword>
<accession>A0AAV9U043</accession>
<proteinExistence type="predicted"/>